<evidence type="ECO:0000313" key="3">
    <source>
        <dbReference type="Proteomes" id="UP000076842"/>
    </source>
</evidence>
<dbReference type="OrthoDB" id="3208947at2759"/>
<gene>
    <name evidence="2" type="ORF">CALCODRAFT_104630</name>
</gene>
<evidence type="ECO:0000313" key="2">
    <source>
        <dbReference type="EMBL" id="KZT52018.1"/>
    </source>
</evidence>
<dbReference type="AlphaFoldDB" id="A0A165D435"/>
<dbReference type="Gene3D" id="1.20.1280.50">
    <property type="match status" value="1"/>
</dbReference>
<dbReference type="InParanoid" id="A0A165D435"/>
<dbReference type="STRING" id="1353952.A0A165D435"/>
<accession>A0A165D435</accession>
<sequence>MPTIVIQNPLVMRYRRGATCITDSNCFTMRENGMARALPFTLYASLFSTATTMLRALFSALLPRRPSTMTSADNVPQDKESPIKRLDADVLLHIFSLCRDIDPVSVWAISRTCSRWRQVSLEFASLWTHIVVDSSSIGLLGKSHCLHWLDLWIGRTGGRDIPRVDVTLDLADAQRKHGWAPTCTEVDDILLAAGSVAFRWRSFTYTLDRSFVRAGPIHSWKSLVFGTCMARTAQLEKVRVAEHGKRAFRDSYLLPQVFYLFLLCNQSSPRLRSVSLFNIALQVERTWTAEMDDVYCTISPDANIGPERVHLVIAAYPLMRRLHLAGSSLLPTIATPSITLGRLEALTIEPNTFLAQLLSSVDMPCLSRLTLDARNISKHDQTLSSWTTQQCLADILTELALRSSYWQLKLIVLKLTDDAVPWCYMESFSSLETLHISKSQYMDSLTDPSHLSSLTQEVVRDDALLTWRFPMLRMLILEGAGGSSGISSGKTNQRLIQLGSELKDVFGDRWDAARNGGGIEVLAIDLIQSNVKVEVRYGKSCT</sequence>
<dbReference type="Pfam" id="PF12937">
    <property type="entry name" value="F-box-like"/>
    <property type="match status" value="1"/>
</dbReference>
<proteinExistence type="predicted"/>
<feature type="domain" description="F-box" evidence="1">
    <location>
        <begin position="89"/>
        <end position="131"/>
    </location>
</feature>
<organism evidence="2 3">
    <name type="scientific">Calocera cornea HHB12733</name>
    <dbReference type="NCBI Taxonomy" id="1353952"/>
    <lineage>
        <taxon>Eukaryota</taxon>
        <taxon>Fungi</taxon>
        <taxon>Dikarya</taxon>
        <taxon>Basidiomycota</taxon>
        <taxon>Agaricomycotina</taxon>
        <taxon>Dacrymycetes</taxon>
        <taxon>Dacrymycetales</taxon>
        <taxon>Dacrymycetaceae</taxon>
        <taxon>Calocera</taxon>
    </lineage>
</organism>
<name>A0A165D435_9BASI</name>
<dbReference type="Proteomes" id="UP000076842">
    <property type="component" value="Unassembled WGS sequence"/>
</dbReference>
<dbReference type="CDD" id="cd09917">
    <property type="entry name" value="F-box_SF"/>
    <property type="match status" value="1"/>
</dbReference>
<dbReference type="SUPFAM" id="SSF81383">
    <property type="entry name" value="F-box domain"/>
    <property type="match status" value="1"/>
</dbReference>
<reference evidence="2 3" key="1">
    <citation type="journal article" date="2016" name="Mol. Biol. Evol.">
        <title>Comparative Genomics of Early-Diverging Mushroom-Forming Fungi Provides Insights into the Origins of Lignocellulose Decay Capabilities.</title>
        <authorList>
            <person name="Nagy L.G."/>
            <person name="Riley R."/>
            <person name="Tritt A."/>
            <person name="Adam C."/>
            <person name="Daum C."/>
            <person name="Floudas D."/>
            <person name="Sun H."/>
            <person name="Yadav J.S."/>
            <person name="Pangilinan J."/>
            <person name="Larsson K.H."/>
            <person name="Matsuura K."/>
            <person name="Barry K."/>
            <person name="Labutti K."/>
            <person name="Kuo R."/>
            <person name="Ohm R.A."/>
            <person name="Bhattacharya S.S."/>
            <person name="Shirouzu T."/>
            <person name="Yoshinaga Y."/>
            <person name="Martin F.M."/>
            <person name="Grigoriev I.V."/>
            <person name="Hibbett D.S."/>
        </authorList>
    </citation>
    <scope>NUCLEOTIDE SEQUENCE [LARGE SCALE GENOMIC DNA]</scope>
    <source>
        <strain evidence="2 3">HHB12733</strain>
    </source>
</reference>
<evidence type="ECO:0000259" key="1">
    <source>
        <dbReference type="Pfam" id="PF12937"/>
    </source>
</evidence>
<dbReference type="EMBL" id="KV424081">
    <property type="protein sequence ID" value="KZT52018.1"/>
    <property type="molecule type" value="Genomic_DNA"/>
</dbReference>
<dbReference type="InterPro" id="IPR036047">
    <property type="entry name" value="F-box-like_dom_sf"/>
</dbReference>
<keyword evidence="3" id="KW-1185">Reference proteome</keyword>
<protein>
    <recommendedName>
        <fullName evidence="1">F-box domain-containing protein</fullName>
    </recommendedName>
</protein>
<dbReference type="InterPro" id="IPR001810">
    <property type="entry name" value="F-box_dom"/>
</dbReference>